<dbReference type="Proteomes" id="UP001224682">
    <property type="component" value="Unassembled WGS sequence"/>
</dbReference>
<reference evidence="1 2" key="1">
    <citation type="submission" date="2023-07" db="EMBL/GenBank/DDBJ databases">
        <title>Genomic Encyclopedia of Type Strains, Phase IV (KMG-IV): sequencing the most valuable type-strain genomes for metagenomic binning, comparative biology and taxonomic classification.</title>
        <authorList>
            <person name="Goeker M."/>
        </authorList>
    </citation>
    <scope>NUCLEOTIDE SEQUENCE [LARGE SCALE GENOMIC DNA]</scope>
    <source>
        <strain evidence="1 2">DSM 2457</strain>
    </source>
</reference>
<keyword evidence="2" id="KW-1185">Reference proteome</keyword>
<name>A0ABU0BFL8_9HYPH</name>
<dbReference type="EMBL" id="JAUSUI010000008">
    <property type="protein sequence ID" value="MDQ0304638.1"/>
    <property type="molecule type" value="Genomic_DNA"/>
</dbReference>
<proteinExistence type="predicted"/>
<accession>A0ABU0BFL8</accession>
<evidence type="ECO:0008006" key="3">
    <source>
        <dbReference type="Google" id="ProtNLM"/>
    </source>
</evidence>
<evidence type="ECO:0000313" key="1">
    <source>
        <dbReference type="EMBL" id="MDQ0304638.1"/>
    </source>
</evidence>
<comment type="caution">
    <text evidence="1">The sequence shown here is derived from an EMBL/GenBank/DDBJ whole genome shotgun (WGS) entry which is preliminary data.</text>
</comment>
<gene>
    <name evidence="1" type="ORF">J2S75_003683</name>
</gene>
<sequence length="35" mass="3862">MIEPDHPHLPMTRQCALVGIGRSAFYGGPRTERPA</sequence>
<protein>
    <recommendedName>
        <fullName evidence="3">Transposase</fullName>
    </recommendedName>
</protein>
<evidence type="ECO:0000313" key="2">
    <source>
        <dbReference type="Proteomes" id="UP001224682"/>
    </source>
</evidence>
<organism evidence="1 2">
    <name type="scientific">Ancylobacter polymorphus</name>
    <dbReference type="NCBI Taxonomy" id="223390"/>
    <lineage>
        <taxon>Bacteria</taxon>
        <taxon>Pseudomonadati</taxon>
        <taxon>Pseudomonadota</taxon>
        <taxon>Alphaproteobacteria</taxon>
        <taxon>Hyphomicrobiales</taxon>
        <taxon>Xanthobacteraceae</taxon>
        <taxon>Ancylobacter</taxon>
    </lineage>
</organism>